<evidence type="ECO:0000259" key="5">
    <source>
        <dbReference type="Pfam" id="PF26580"/>
    </source>
</evidence>
<keyword evidence="1" id="KW-0732">Signal</keyword>
<comment type="similarity">
    <text evidence="2">Belongs to the MTB12 family.</text>
</comment>
<dbReference type="EMBL" id="FAOZ01000002">
    <property type="protein sequence ID" value="CUU54063.1"/>
    <property type="molecule type" value="Genomic_DNA"/>
</dbReference>
<evidence type="ECO:0000256" key="2">
    <source>
        <dbReference type="ARBA" id="ARBA00093774"/>
    </source>
</evidence>
<evidence type="ECO:0000256" key="3">
    <source>
        <dbReference type="SAM" id="MobiDB-lite"/>
    </source>
</evidence>
<name>A0A0S4QFV8_9ACTN</name>
<feature type="transmembrane region" description="Helical" evidence="4">
    <location>
        <begin position="42"/>
        <end position="59"/>
    </location>
</feature>
<dbReference type="Pfam" id="PF26580">
    <property type="entry name" value="Mtb12_C"/>
    <property type="match status" value="2"/>
</dbReference>
<evidence type="ECO:0000256" key="4">
    <source>
        <dbReference type="SAM" id="Phobius"/>
    </source>
</evidence>
<dbReference type="RefSeq" id="WP_091271303.1">
    <property type="nucleotide sequence ID" value="NZ_FAOZ01000002.1"/>
</dbReference>
<evidence type="ECO:0000256" key="1">
    <source>
        <dbReference type="ARBA" id="ARBA00022729"/>
    </source>
</evidence>
<dbReference type="InterPro" id="IPR058644">
    <property type="entry name" value="Mtb12-like_C"/>
</dbReference>
<evidence type="ECO:0000313" key="7">
    <source>
        <dbReference type="Proteomes" id="UP000198802"/>
    </source>
</evidence>
<evidence type="ECO:0000313" key="6">
    <source>
        <dbReference type="EMBL" id="CUU54063.1"/>
    </source>
</evidence>
<accession>A0A0S4QFV8</accession>
<organism evidence="6 7">
    <name type="scientific">Parafrankia irregularis</name>
    <dbReference type="NCBI Taxonomy" id="795642"/>
    <lineage>
        <taxon>Bacteria</taxon>
        <taxon>Bacillati</taxon>
        <taxon>Actinomycetota</taxon>
        <taxon>Actinomycetes</taxon>
        <taxon>Frankiales</taxon>
        <taxon>Frankiaceae</taxon>
        <taxon>Parafrankia</taxon>
    </lineage>
</organism>
<dbReference type="AlphaFoldDB" id="A0A0S4QFV8"/>
<keyword evidence="4" id="KW-0472">Membrane</keyword>
<proteinExistence type="inferred from homology"/>
<feature type="domain" description="Low molecular weight antigen MTB12-like C-terminal" evidence="5">
    <location>
        <begin position="77"/>
        <end position="184"/>
    </location>
</feature>
<dbReference type="Proteomes" id="UP000198802">
    <property type="component" value="Unassembled WGS sequence"/>
</dbReference>
<sequence length="313" mass="33117">MTMSDQTGVRPAQQPATGSRRSLRPNRNGQEGRRRQRARRGCLAWLTLAAVAIVAQIPAQTATAGGPRPAPTQHRPQAAITAAYTQAFTGGQDPAYALAAVEDGPALAGTLQQAMQNFPQATSTAQVTVSDIKLQGPRTAGLRFHVVYQGGIDFGVQNGTAVISDGRWKVSRETYCTVMSWAGAICPAKAGRQPRDVAAARNAVQQAYAQAFTSGQDPAYSLAAVEAGPSLAGTLEQAIQNFPTATSTATVTTRDIVFTDPRHASLRYEITYQGGVTFGLQTGKAVISEGRWKVSRETYCHVMGWAGAVCPAP</sequence>
<feature type="region of interest" description="Disordered" evidence="3">
    <location>
        <begin position="1"/>
        <end position="38"/>
    </location>
</feature>
<feature type="domain" description="Low molecular weight antigen MTB12-like C-terminal" evidence="5">
    <location>
        <begin position="199"/>
        <end position="308"/>
    </location>
</feature>
<reference evidence="7" key="1">
    <citation type="submission" date="2015-11" db="EMBL/GenBank/DDBJ databases">
        <authorList>
            <person name="Varghese N."/>
        </authorList>
    </citation>
    <scope>NUCLEOTIDE SEQUENCE [LARGE SCALE GENOMIC DNA]</scope>
    <source>
        <strain evidence="7">DSM 45899</strain>
    </source>
</reference>
<protein>
    <recommendedName>
        <fullName evidence="5">Low molecular weight antigen MTB12-like C-terminal domain-containing protein</fullName>
    </recommendedName>
</protein>
<keyword evidence="4" id="KW-1133">Transmembrane helix</keyword>
<keyword evidence="4" id="KW-0812">Transmembrane</keyword>
<keyword evidence="7" id="KW-1185">Reference proteome</keyword>
<gene>
    <name evidence="6" type="ORF">Ga0074812_10266</name>
</gene>